<evidence type="ECO:0000256" key="1">
    <source>
        <dbReference type="SAM" id="SignalP"/>
    </source>
</evidence>
<protein>
    <submittedName>
        <fullName evidence="3">Group 4 capsule polysaccharide lipoprotein gfcB, YjbF</fullName>
    </submittedName>
</protein>
<keyword evidence="1" id="KW-0732">Signal</keyword>
<dbReference type="Pfam" id="PF11102">
    <property type="entry name" value="YjbF"/>
    <property type="match status" value="1"/>
</dbReference>
<evidence type="ECO:0000313" key="2">
    <source>
        <dbReference type="EMBL" id="SDH67588.1"/>
    </source>
</evidence>
<dbReference type="PROSITE" id="PS51257">
    <property type="entry name" value="PROKAR_LIPOPROTEIN"/>
    <property type="match status" value="1"/>
</dbReference>
<dbReference type="InterPro" id="IPR021308">
    <property type="entry name" value="GfcB"/>
</dbReference>
<dbReference type="InterPro" id="IPR023373">
    <property type="entry name" value="YmcC_sf"/>
</dbReference>
<reference evidence="3 4" key="1">
    <citation type="submission" date="2016-10" db="EMBL/GenBank/DDBJ databases">
        <authorList>
            <person name="de Groot N.N."/>
        </authorList>
    </citation>
    <scope>NUCLEOTIDE SEQUENCE [LARGE SCALE GENOMIC DNA]</scope>
    <source>
        <strain evidence="3 4">DSM 5885</strain>
    </source>
</reference>
<proteinExistence type="predicted"/>
<keyword evidence="4" id="KW-1185">Reference proteome</keyword>
<evidence type="ECO:0000313" key="3">
    <source>
        <dbReference type="EMBL" id="SDI82489.1"/>
    </source>
</evidence>
<feature type="chain" id="PRO_5011894714" evidence="1">
    <location>
        <begin position="18"/>
        <end position="219"/>
    </location>
</feature>
<dbReference type="STRING" id="83767.SAMN05660652_02099"/>
<dbReference type="EMBL" id="FNCY01000033">
    <property type="protein sequence ID" value="SDI82489.1"/>
    <property type="molecule type" value="Genomic_DNA"/>
</dbReference>
<dbReference type="Proteomes" id="UP000198607">
    <property type="component" value="Unassembled WGS sequence"/>
</dbReference>
<dbReference type="OrthoDB" id="6237231at2"/>
<dbReference type="EMBL" id="FNCY01000007">
    <property type="protein sequence ID" value="SDH67588.1"/>
    <property type="molecule type" value="Genomic_DNA"/>
</dbReference>
<gene>
    <name evidence="2" type="ORF">SAMN05660652_02099</name>
    <name evidence="3" type="ORF">SAMN05660652_04095</name>
</gene>
<feature type="signal peptide" evidence="1">
    <location>
        <begin position="1"/>
        <end position="17"/>
    </location>
</feature>
<evidence type="ECO:0000313" key="4">
    <source>
        <dbReference type="Proteomes" id="UP000198607"/>
    </source>
</evidence>
<dbReference type="Gene3D" id="2.40.360.10">
    <property type="entry name" value="YmcC-like"/>
    <property type="match status" value="1"/>
</dbReference>
<dbReference type="RefSeq" id="WP_091937338.1">
    <property type="nucleotide sequence ID" value="NZ_FNCY01000007.1"/>
</dbReference>
<sequence>MKRRHFLGILTSATALAACSSNNVSLKTLREVYDARFGKASSFDPELPDTLPYASIAVTFKNWKKLLLILGKVEGDEQHWISEDRGVLVTRFGRIIKTVGLPEELLKTVFHSPDFFERTQLTTPSAESARRSIDLSPGNRYAVIVNSTLTPLGDMTAIQIGKHIRQVRCFEENGEATALSWRFTNRYWADASGFVWKSEQQTSPNTPIITIEVAKPYGN</sequence>
<organism evidence="3 4">
    <name type="scientific">Propionivibrio dicarboxylicus</name>
    <dbReference type="NCBI Taxonomy" id="83767"/>
    <lineage>
        <taxon>Bacteria</taxon>
        <taxon>Pseudomonadati</taxon>
        <taxon>Pseudomonadota</taxon>
        <taxon>Betaproteobacteria</taxon>
        <taxon>Rhodocyclales</taxon>
        <taxon>Rhodocyclaceae</taxon>
        <taxon>Propionivibrio</taxon>
    </lineage>
</organism>
<dbReference type="AlphaFoldDB" id="A0A1G8NQE9"/>
<dbReference type="SUPFAM" id="SSF159270">
    <property type="entry name" value="YmcC-like"/>
    <property type="match status" value="1"/>
</dbReference>
<name>A0A1G8NQE9_9RHOO</name>
<keyword evidence="3" id="KW-0449">Lipoprotein</keyword>
<accession>A0A1G8NQE9</accession>